<organism evidence="2 3">
    <name type="scientific">Ureibacillus xyleni</name>
    <dbReference type="NCBI Taxonomy" id="614648"/>
    <lineage>
        <taxon>Bacteria</taxon>
        <taxon>Bacillati</taxon>
        <taxon>Bacillota</taxon>
        <taxon>Bacilli</taxon>
        <taxon>Bacillales</taxon>
        <taxon>Caryophanaceae</taxon>
        <taxon>Ureibacillus</taxon>
    </lineage>
</organism>
<protein>
    <submittedName>
        <fullName evidence="2">Uncharacterized protein</fullName>
    </submittedName>
</protein>
<keyword evidence="3" id="KW-1185">Reference proteome</keyword>
<dbReference type="EMBL" id="OBMQ01000007">
    <property type="protein sequence ID" value="SOC13450.1"/>
    <property type="molecule type" value="Genomic_DNA"/>
</dbReference>
<sequence>MVFGFIGKMIFDKKSQNRMMNQMSTIEESQTNMYQLFENEIKALQQGPFEAGMIYLEDAKKEHRSAKETNQLIEQAKKEFISSCGILKAKQEKAPIDLYSLGVTQSYIAMSWLMLNKPYDAKDYMADAVKTLSDAEISFRNEIQAISKIIPALQHSQGSFVNLLMDGQIKKAWERFSESDGYEQQRKKLPSYTQKLGKYRQSLNELTSYKNEMVELKLQIDNNIEENEKKKELSKNVAIGVKDIAVGAIQNDKVKELASIDNVKKIGGLFARKNK</sequence>
<evidence type="ECO:0000313" key="2">
    <source>
        <dbReference type="EMBL" id="SOC13450.1"/>
    </source>
</evidence>
<evidence type="ECO:0000313" key="3">
    <source>
        <dbReference type="Proteomes" id="UP000219636"/>
    </source>
</evidence>
<keyword evidence="1" id="KW-0175">Coiled coil</keyword>
<reference evidence="3" key="1">
    <citation type="submission" date="2017-08" db="EMBL/GenBank/DDBJ databases">
        <authorList>
            <person name="Varghese N."/>
            <person name="Submissions S."/>
        </authorList>
    </citation>
    <scope>NUCLEOTIDE SEQUENCE [LARGE SCALE GENOMIC DNA]</scope>
    <source>
        <strain evidence="3">JC22</strain>
    </source>
</reference>
<dbReference type="Proteomes" id="UP000219636">
    <property type="component" value="Unassembled WGS sequence"/>
</dbReference>
<evidence type="ECO:0000256" key="1">
    <source>
        <dbReference type="SAM" id="Coils"/>
    </source>
</evidence>
<name>A0A285SXR5_9BACL</name>
<gene>
    <name evidence="2" type="ORF">SAMN05880501_107191</name>
</gene>
<dbReference type="AlphaFoldDB" id="A0A285SXR5"/>
<dbReference type="RefSeq" id="WP_097073915.1">
    <property type="nucleotide sequence ID" value="NZ_OBMQ01000007.1"/>
</dbReference>
<accession>A0A285SXR5</accession>
<proteinExistence type="predicted"/>
<feature type="coiled-coil region" evidence="1">
    <location>
        <begin position="199"/>
        <end position="233"/>
    </location>
</feature>